<name>A0A0R2E1L6_9LACO</name>
<keyword evidence="2" id="KW-1185">Reference proteome</keyword>
<dbReference type="PATRIC" id="fig|1046596.6.peg.1200"/>
<comment type="caution">
    <text evidence="1">The sequence shown here is derived from an EMBL/GenBank/DDBJ whole genome shotgun (WGS) entry which is preliminary data.</text>
</comment>
<reference evidence="1 2" key="1">
    <citation type="journal article" date="2015" name="Genome Announc.">
        <title>Expanding the biotechnology potential of lactobacilli through comparative genomics of 213 strains and associated genera.</title>
        <authorList>
            <person name="Sun Z."/>
            <person name="Harris H.M."/>
            <person name="McCann A."/>
            <person name="Guo C."/>
            <person name="Argimon S."/>
            <person name="Zhang W."/>
            <person name="Yang X."/>
            <person name="Jeffery I.B."/>
            <person name="Cooney J.C."/>
            <person name="Kagawa T.F."/>
            <person name="Liu W."/>
            <person name="Song Y."/>
            <person name="Salvetti E."/>
            <person name="Wrobel A."/>
            <person name="Rasinkangas P."/>
            <person name="Parkhill J."/>
            <person name="Rea M.C."/>
            <person name="O'Sullivan O."/>
            <person name="Ritari J."/>
            <person name="Douillard F.P."/>
            <person name="Paul Ross R."/>
            <person name="Yang R."/>
            <person name="Briner A.E."/>
            <person name="Felis G.E."/>
            <person name="de Vos W.M."/>
            <person name="Barrangou R."/>
            <person name="Klaenhammer T.R."/>
            <person name="Caufield P.W."/>
            <person name="Cui Y."/>
            <person name="Zhang H."/>
            <person name="O'Toole P.W."/>
        </authorList>
    </citation>
    <scope>NUCLEOTIDE SEQUENCE [LARGE SCALE GENOMIC DNA]</scope>
    <source>
        <strain evidence="1 2">DSM 20444</strain>
    </source>
</reference>
<organism evidence="1 2">
    <name type="scientific">Liquorilactobacillus mali KCTC 3596 = DSM 20444</name>
    <dbReference type="NCBI Taxonomy" id="1046596"/>
    <lineage>
        <taxon>Bacteria</taxon>
        <taxon>Bacillati</taxon>
        <taxon>Bacillota</taxon>
        <taxon>Bacilli</taxon>
        <taxon>Lactobacillales</taxon>
        <taxon>Lactobacillaceae</taxon>
        <taxon>Liquorilactobacillus</taxon>
    </lineage>
</organism>
<accession>A0A0R2E1L6</accession>
<dbReference type="AlphaFoldDB" id="A0A0R2E1L6"/>
<protein>
    <submittedName>
        <fullName evidence="1">Uncharacterized protein</fullName>
    </submittedName>
</protein>
<dbReference type="RefSeq" id="WP_010078323.1">
    <property type="nucleotide sequence ID" value="NZ_AYYH01000027.1"/>
</dbReference>
<dbReference type="Proteomes" id="UP000050898">
    <property type="component" value="Unassembled WGS sequence"/>
</dbReference>
<sequence>MNKVQNIVLKWLKGYKNYVDRDKSLELSPIGVIGTLHRRHVVGNLNVVVENSFKKLTSKQELEVLAEFAKWGLENETN</sequence>
<evidence type="ECO:0000313" key="2">
    <source>
        <dbReference type="Proteomes" id="UP000050898"/>
    </source>
</evidence>
<gene>
    <name evidence="1" type="ORF">FD00_GL001118</name>
</gene>
<proteinExistence type="predicted"/>
<dbReference type="EMBL" id="AYYH01000027">
    <property type="protein sequence ID" value="KRN09395.1"/>
    <property type="molecule type" value="Genomic_DNA"/>
</dbReference>
<evidence type="ECO:0000313" key="1">
    <source>
        <dbReference type="EMBL" id="KRN09395.1"/>
    </source>
</evidence>